<dbReference type="EMBL" id="BLXT01007004">
    <property type="protein sequence ID" value="GFO35758.1"/>
    <property type="molecule type" value="Genomic_DNA"/>
</dbReference>
<accession>A0AAV4CV31</accession>
<sequence>MLWDVLGWRSKRCLGFEFIERCSAEQDPSLGCDGRECSKHVRSGSYRVILLARDVCHRFDLQRGKLVSPWHDGLGHRPAVRCSLDGSA</sequence>
<evidence type="ECO:0000313" key="1">
    <source>
        <dbReference type="EMBL" id="GFO35758.1"/>
    </source>
</evidence>
<proteinExistence type="predicted"/>
<protein>
    <submittedName>
        <fullName evidence="1">Uncharacterized protein</fullName>
    </submittedName>
</protein>
<dbReference type="AlphaFoldDB" id="A0AAV4CV31"/>
<gene>
    <name evidence="1" type="ORF">PoB_006226300</name>
</gene>
<name>A0AAV4CV31_9GAST</name>
<dbReference type="Proteomes" id="UP000735302">
    <property type="component" value="Unassembled WGS sequence"/>
</dbReference>
<organism evidence="1 2">
    <name type="scientific">Plakobranchus ocellatus</name>
    <dbReference type="NCBI Taxonomy" id="259542"/>
    <lineage>
        <taxon>Eukaryota</taxon>
        <taxon>Metazoa</taxon>
        <taxon>Spiralia</taxon>
        <taxon>Lophotrochozoa</taxon>
        <taxon>Mollusca</taxon>
        <taxon>Gastropoda</taxon>
        <taxon>Heterobranchia</taxon>
        <taxon>Euthyneura</taxon>
        <taxon>Panpulmonata</taxon>
        <taxon>Sacoglossa</taxon>
        <taxon>Placobranchoidea</taxon>
        <taxon>Plakobranchidae</taxon>
        <taxon>Plakobranchus</taxon>
    </lineage>
</organism>
<keyword evidence="2" id="KW-1185">Reference proteome</keyword>
<comment type="caution">
    <text evidence="1">The sequence shown here is derived from an EMBL/GenBank/DDBJ whole genome shotgun (WGS) entry which is preliminary data.</text>
</comment>
<reference evidence="1 2" key="1">
    <citation type="journal article" date="2021" name="Elife">
        <title>Chloroplast acquisition without the gene transfer in kleptoplastic sea slugs, Plakobranchus ocellatus.</title>
        <authorList>
            <person name="Maeda T."/>
            <person name="Takahashi S."/>
            <person name="Yoshida T."/>
            <person name="Shimamura S."/>
            <person name="Takaki Y."/>
            <person name="Nagai Y."/>
            <person name="Toyoda A."/>
            <person name="Suzuki Y."/>
            <person name="Arimoto A."/>
            <person name="Ishii H."/>
            <person name="Satoh N."/>
            <person name="Nishiyama T."/>
            <person name="Hasebe M."/>
            <person name="Maruyama T."/>
            <person name="Minagawa J."/>
            <person name="Obokata J."/>
            <person name="Shigenobu S."/>
        </authorList>
    </citation>
    <scope>NUCLEOTIDE SEQUENCE [LARGE SCALE GENOMIC DNA]</scope>
</reference>
<evidence type="ECO:0000313" key="2">
    <source>
        <dbReference type="Proteomes" id="UP000735302"/>
    </source>
</evidence>